<proteinExistence type="predicted"/>
<evidence type="ECO:0000256" key="1">
    <source>
        <dbReference type="SAM" id="MobiDB-lite"/>
    </source>
</evidence>
<evidence type="ECO:0000313" key="2">
    <source>
        <dbReference type="EMBL" id="MBP2406213.1"/>
    </source>
</evidence>
<gene>
    <name evidence="2" type="ORF">JO379_005682</name>
</gene>
<evidence type="ECO:0000313" key="3">
    <source>
        <dbReference type="Proteomes" id="UP001519291"/>
    </source>
</evidence>
<name>A0ABS4YE99_9ACTN</name>
<comment type="caution">
    <text evidence="2">The sequence shown here is derived from an EMBL/GenBank/DDBJ whole genome shotgun (WGS) entry which is preliminary data.</text>
</comment>
<feature type="compositionally biased region" description="Basic residues" evidence="1">
    <location>
        <begin position="16"/>
        <end position="28"/>
    </location>
</feature>
<organism evidence="2 3">
    <name type="scientific">Streptomyces syringium</name>
    <dbReference type="NCBI Taxonomy" id="76729"/>
    <lineage>
        <taxon>Bacteria</taxon>
        <taxon>Bacillati</taxon>
        <taxon>Actinomycetota</taxon>
        <taxon>Actinomycetes</taxon>
        <taxon>Kitasatosporales</taxon>
        <taxon>Streptomycetaceae</taxon>
        <taxon>Streptomyces</taxon>
    </lineage>
</organism>
<feature type="region of interest" description="Disordered" evidence="1">
    <location>
        <begin position="14"/>
        <end position="91"/>
    </location>
</feature>
<protein>
    <submittedName>
        <fullName evidence="2">Uncharacterized protein</fullName>
    </submittedName>
</protein>
<feature type="compositionally biased region" description="Basic residues" evidence="1">
    <location>
        <begin position="175"/>
        <end position="186"/>
    </location>
</feature>
<sequence length="236" mass="25288">MVVVHYDVRTCAARRSLGRPRGRPRRPLRAGGESVSRRVPAGASGPRSCRASQTCRHWPSRSGRSSIPSPRARMSSRFAPRPGPAARPNVPGAPEKVHLFEALLKPQVRRVGESIRAPHAPRVTAVAAGSGPVCEVAEWFLQVRRTPAGPSDFGQVAAPRRGAGPPSWPRNARDRWRRPRPGRRGRSGNAGPGGAEGPSAQLRGHCLEPQLGGHVSPSGDARSGPMTMKRRPVQGT</sequence>
<accession>A0ABS4YE99</accession>
<dbReference type="Proteomes" id="UP001519291">
    <property type="component" value="Unassembled WGS sequence"/>
</dbReference>
<feature type="compositionally biased region" description="Low complexity" evidence="1">
    <location>
        <begin position="60"/>
        <end position="71"/>
    </location>
</feature>
<dbReference type="EMBL" id="JAGIOH010000001">
    <property type="protein sequence ID" value="MBP2406213.1"/>
    <property type="molecule type" value="Genomic_DNA"/>
</dbReference>
<feature type="region of interest" description="Disordered" evidence="1">
    <location>
        <begin position="148"/>
        <end position="236"/>
    </location>
</feature>
<keyword evidence="3" id="KW-1185">Reference proteome</keyword>
<reference evidence="2 3" key="1">
    <citation type="submission" date="2021-03" db="EMBL/GenBank/DDBJ databases">
        <title>Sequencing the genomes of 1000 actinobacteria strains.</title>
        <authorList>
            <person name="Klenk H.-P."/>
        </authorList>
    </citation>
    <scope>NUCLEOTIDE SEQUENCE [LARGE SCALE GENOMIC DNA]</scope>
    <source>
        <strain evidence="2 3">DSM 41480</strain>
    </source>
</reference>